<reference evidence="4" key="2">
    <citation type="submission" date="2025-08" db="UniProtKB">
        <authorList>
            <consortium name="RefSeq"/>
        </authorList>
    </citation>
    <scope>IDENTIFICATION</scope>
    <source>
        <tissue evidence="4">Blood</tissue>
    </source>
</reference>
<keyword evidence="2" id="KW-0732">Signal</keyword>
<feature type="region of interest" description="Disordered" evidence="1">
    <location>
        <begin position="23"/>
        <end position="47"/>
    </location>
</feature>
<evidence type="ECO:0000256" key="2">
    <source>
        <dbReference type="SAM" id="SignalP"/>
    </source>
</evidence>
<gene>
    <name evidence="4" type="primary">zgc:193726</name>
</gene>
<feature type="signal peptide" evidence="2">
    <location>
        <begin position="1"/>
        <end position="17"/>
    </location>
</feature>
<dbReference type="AlphaFoldDB" id="A0A2D0SCD3"/>
<dbReference type="GeneID" id="108274670"/>
<proteinExistence type="predicted"/>
<feature type="compositionally biased region" description="Polar residues" evidence="1">
    <location>
        <begin position="83"/>
        <end position="92"/>
    </location>
</feature>
<feature type="chain" id="PRO_5012564927" evidence="2">
    <location>
        <begin position="18"/>
        <end position="92"/>
    </location>
</feature>
<dbReference type="RefSeq" id="XP_017340389.1">
    <property type="nucleotide sequence ID" value="XM_017484900.3"/>
</dbReference>
<accession>A0A2D0SCD3</accession>
<feature type="region of interest" description="Disordered" evidence="1">
    <location>
        <begin position="73"/>
        <end position="92"/>
    </location>
</feature>
<evidence type="ECO:0000256" key="1">
    <source>
        <dbReference type="SAM" id="MobiDB-lite"/>
    </source>
</evidence>
<dbReference type="Proteomes" id="UP000221080">
    <property type="component" value="Chromosome 14"/>
</dbReference>
<organism evidence="3 4">
    <name type="scientific">Ictalurus punctatus</name>
    <name type="common">Channel catfish</name>
    <name type="synonym">Silurus punctatus</name>
    <dbReference type="NCBI Taxonomy" id="7998"/>
    <lineage>
        <taxon>Eukaryota</taxon>
        <taxon>Metazoa</taxon>
        <taxon>Chordata</taxon>
        <taxon>Craniata</taxon>
        <taxon>Vertebrata</taxon>
        <taxon>Euteleostomi</taxon>
        <taxon>Actinopterygii</taxon>
        <taxon>Neopterygii</taxon>
        <taxon>Teleostei</taxon>
        <taxon>Ostariophysi</taxon>
        <taxon>Siluriformes</taxon>
        <taxon>Ictaluridae</taxon>
        <taxon>Ictalurus</taxon>
    </lineage>
</organism>
<evidence type="ECO:0000313" key="3">
    <source>
        <dbReference type="Proteomes" id="UP000221080"/>
    </source>
</evidence>
<feature type="compositionally biased region" description="Polar residues" evidence="1">
    <location>
        <begin position="27"/>
        <end position="43"/>
    </location>
</feature>
<evidence type="ECO:0000313" key="4">
    <source>
        <dbReference type="RefSeq" id="XP_017340389.1"/>
    </source>
</evidence>
<name>A0A2D0SCD3_ICTPU</name>
<keyword evidence="3" id="KW-1185">Reference proteome</keyword>
<reference evidence="3" key="1">
    <citation type="journal article" date="2016" name="Nat. Commun.">
        <title>The channel catfish genome sequence provides insights into the evolution of scale formation in teleosts.</title>
        <authorList>
            <person name="Liu Z."/>
            <person name="Liu S."/>
            <person name="Yao J."/>
            <person name="Bao L."/>
            <person name="Zhang J."/>
            <person name="Li Y."/>
            <person name="Jiang C."/>
            <person name="Sun L."/>
            <person name="Wang R."/>
            <person name="Zhang Y."/>
            <person name="Zhou T."/>
            <person name="Zeng Q."/>
            <person name="Fu Q."/>
            <person name="Gao S."/>
            <person name="Li N."/>
            <person name="Koren S."/>
            <person name="Jiang Y."/>
            <person name="Zimin A."/>
            <person name="Xu P."/>
            <person name="Phillippy A.M."/>
            <person name="Geng X."/>
            <person name="Song L."/>
            <person name="Sun F."/>
            <person name="Li C."/>
            <person name="Wang X."/>
            <person name="Chen A."/>
            <person name="Jin Y."/>
            <person name="Yuan Z."/>
            <person name="Yang Y."/>
            <person name="Tan S."/>
            <person name="Peatman E."/>
            <person name="Lu J."/>
            <person name="Qin Z."/>
            <person name="Dunham R."/>
            <person name="Li Z."/>
            <person name="Sonstegard T."/>
            <person name="Feng J."/>
            <person name="Danzmann R.G."/>
            <person name="Schroeder S."/>
            <person name="Scheffler B."/>
            <person name="Duke M.V."/>
            <person name="Ballard L."/>
            <person name="Kucuktas H."/>
            <person name="Kaltenboeck L."/>
            <person name="Liu H."/>
            <person name="Armbruster J."/>
            <person name="Xie Y."/>
            <person name="Kirby M.L."/>
            <person name="Tian Y."/>
            <person name="Flanagan M.E."/>
            <person name="Mu W."/>
            <person name="Waldbieser G.C."/>
        </authorList>
    </citation>
    <scope>NUCLEOTIDE SEQUENCE [LARGE SCALE GENOMIC DNA]</scope>
    <source>
        <strain evidence="3">SDA103</strain>
    </source>
</reference>
<sequence length="92" mass="9719">MLPAWFFSALLLSSVLGFPIDPDDTRNSTSPCQDLSRNTTVPGVSNDLLLRSPAAPPCRLPTCFIHDLDSGLRPGDEKAGKAASSSHGPGKK</sequence>
<protein>
    <submittedName>
        <fullName evidence="4">Uncharacterized protein zgc:193726 isoform X2</fullName>
    </submittedName>
</protein>